<keyword evidence="1" id="KW-0804">Transcription</keyword>
<dbReference type="AlphaFoldDB" id="A0A7X6DT39"/>
<accession>A0A7X6DT39</accession>
<gene>
    <name evidence="5" type="ORF">MNODULE_18165</name>
</gene>
<dbReference type="InterPro" id="IPR007759">
    <property type="entry name" value="Asxl_HARE-HTH"/>
</dbReference>
<sequence>MFYRGVTVEDFKDIITGLEQRIHVYKSKLQELQKKREKIEDEIKTVKKYLELAETLYRVEIEKVKWAQPSNQLTSEVEKEKGGKPTSEGHDHSKEILLEKTKYAGLSVPQATFLLLKEAGKPLHAKEIYQKLTEGGVRIRGKTPVTSVAISLSRDKRFKKIAPNTFTLVEETGPETLLGKNPAGS</sequence>
<protein>
    <recommendedName>
        <fullName evidence="4">HTH HARE-type domain-containing protein</fullName>
    </recommendedName>
</protein>
<organism evidence="5 6">
    <name type="scientific">Candidatus Manganitrophus noduliformans</name>
    <dbReference type="NCBI Taxonomy" id="2606439"/>
    <lineage>
        <taxon>Bacteria</taxon>
        <taxon>Pseudomonadati</taxon>
        <taxon>Nitrospirota</taxon>
        <taxon>Nitrospiria</taxon>
        <taxon>Candidatus Troglogloeales</taxon>
        <taxon>Candidatus Manganitrophaceae</taxon>
        <taxon>Candidatus Manganitrophus</taxon>
    </lineage>
</organism>
<comment type="caution">
    <text evidence="5">The sequence shown here is derived from an EMBL/GenBank/DDBJ whole genome shotgun (WGS) entry which is preliminary data.</text>
</comment>
<reference evidence="5 6" key="1">
    <citation type="journal article" date="2020" name="Nature">
        <title>Bacterial chemolithoautotrophy via manganese oxidation.</title>
        <authorList>
            <person name="Yu H."/>
            <person name="Leadbetter J.R."/>
        </authorList>
    </citation>
    <scope>NUCLEOTIDE SEQUENCE [LARGE SCALE GENOMIC DNA]</scope>
    <source>
        <strain evidence="5 6">Mn-1</strain>
    </source>
</reference>
<evidence type="ECO:0000313" key="5">
    <source>
        <dbReference type="EMBL" id="NKE72679.1"/>
    </source>
</evidence>
<keyword evidence="2" id="KW-0175">Coiled coil</keyword>
<feature type="coiled-coil region" evidence="2">
    <location>
        <begin position="15"/>
        <end position="52"/>
    </location>
</feature>
<dbReference type="EMBL" id="VTOW01000004">
    <property type="protein sequence ID" value="NKE72679.1"/>
    <property type="molecule type" value="Genomic_DNA"/>
</dbReference>
<evidence type="ECO:0000256" key="3">
    <source>
        <dbReference type="SAM" id="MobiDB-lite"/>
    </source>
</evidence>
<dbReference type="PROSITE" id="PS51913">
    <property type="entry name" value="HTH_HARE"/>
    <property type="match status" value="1"/>
</dbReference>
<feature type="domain" description="HTH HARE-type" evidence="4">
    <location>
        <begin position="106"/>
        <end position="171"/>
    </location>
</feature>
<feature type="region of interest" description="Disordered" evidence="3">
    <location>
        <begin position="72"/>
        <end position="93"/>
    </location>
</feature>
<name>A0A7X6DT39_9BACT</name>
<feature type="compositionally biased region" description="Basic and acidic residues" evidence="3">
    <location>
        <begin position="76"/>
        <end position="93"/>
    </location>
</feature>
<evidence type="ECO:0000313" key="6">
    <source>
        <dbReference type="Proteomes" id="UP000534783"/>
    </source>
</evidence>
<dbReference type="Pfam" id="PF05066">
    <property type="entry name" value="HARE-HTH"/>
    <property type="match status" value="1"/>
</dbReference>
<dbReference type="GO" id="GO:0006355">
    <property type="term" value="P:regulation of DNA-templated transcription"/>
    <property type="evidence" value="ECO:0007669"/>
    <property type="project" value="InterPro"/>
</dbReference>
<evidence type="ECO:0000256" key="1">
    <source>
        <dbReference type="ARBA" id="ARBA00023163"/>
    </source>
</evidence>
<evidence type="ECO:0000259" key="4">
    <source>
        <dbReference type="PROSITE" id="PS51913"/>
    </source>
</evidence>
<proteinExistence type="predicted"/>
<keyword evidence="6" id="KW-1185">Reference proteome</keyword>
<evidence type="ECO:0000256" key="2">
    <source>
        <dbReference type="SAM" id="Coils"/>
    </source>
</evidence>
<dbReference type="Proteomes" id="UP000534783">
    <property type="component" value="Unassembled WGS sequence"/>
</dbReference>